<dbReference type="InterPro" id="IPR036513">
    <property type="entry name" value="STAS_dom_sf"/>
</dbReference>
<dbReference type="AlphaFoldDB" id="A0A5B8RED7"/>
<dbReference type="SUPFAM" id="SSF52091">
    <property type="entry name" value="SpoIIaa-like"/>
    <property type="match status" value="1"/>
</dbReference>
<reference evidence="2" key="1">
    <citation type="submission" date="2019-06" db="EMBL/GenBank/DDBJ databases">
        <authorList>
            <person name="Murdoch R.W."/>
            <person name="Fathepure B."/>
        </authorList>
    </citation>
    <scope>NUCLEOTIDE SEQUENCE</scope>
</reference>
<dbReference type="InterPro" id="IPR002645">
    <property type="entry name" value="STAS_dom"/>
</dbReference>
<protein>
    <recommendedName>
        <fullName evidence="1">STAS domain-containing protein</fullName>
    </recommendedName>
</protein>
<gene>
    <name evidence="2" type="ORF">KBTEX_01504</name>
</gene>
<sequence>MTDMPYIDCADGVIHLHGEFTVQNAAAIREAILTVGEGAGSALRIDVSAVSALDVAGLQILFAMAADGVGREIVGARGEVAETLAMPGLLDGSGLTLHREA</sequence>
<feature type="domain" description="STAS" evidence="1">
    <location>
        <begin position="13"/>
        <end position="101"/>
    </location>
</feature>
<dbReference type="PROSITE" id="PS50801">
    <property type="entry name" value="STAS"/>
    <property type="match status" value="1"/>
</dbReference>
<organism evidence="2">
    <name type="scientific">uncultured organism</name>
    <dbReference type="NCBI Taxonomy" id="155900"/>
    <lineage>
        <taxon>unclassified sequences</taxon>
        <taxon>environmental samples</taxon>
    </lineage>
</organism>
<name>A0A5B8RED7_9ZZZZ</name>
<dbReference type="InterPro" id="IPR058548">
    <property type="entry name" value="MlaB-like_STAS"/>
</dbReference>
<dbReference type="EMBL" id="MN079096">
    <property type="protein sequence ID" value="QEA05185.1"/>
    <property type="molecule type" value="Genomic_DNA"/>
</dbReference>
<dbReference type="CDD" id="cd07043">
    <property type="entry name" value="STAS_anti-anti-sigma_factors"/>
    <property type="match status" value="1"/>
</dbReference>
<dbReference type="Gene3D" id="3.30.750.24">
    <property type="entry name" value="STAS domain"/>
    <property type="match status" value="1"/>
</dbReference>
<dbReference type="Pfam" id="PF13466">
    <property type="entry name" value="STAS_2"/>
    <property type="match status" value="1"/>
</dbReference>
<proteinExistence type="predicted"/>
<evidence type="ECO:0000313" key="2">
    <source>
        <dbReference type="EMBL" id="QEA05185.1"/>
    </source>
</evidence>
<evidence type="ECO:0000259" key="1">
    <source>
        <dbReference type="PROSITE" id="PS50801"/>
    </source>
</evidence>
<accession>A0A5B8RED7</accession>